<dbReference type="InterPro" id="IPR013752">
    <property type="entry name" value="KPA_reductase"/>
</dbReference>
<dbReference type="InterPro" id="IPR050838">
    <property type="entry name" value="Ketopantoate_reductase"/>
</dbReference>
<feature type="domain" description="Ketopantoate reductase N-terminal" evidence="5">
    <location>
        <begin position="196"/>
        <end position="335"/>
    </location>
</feature>
<organism evidence="7 8">
    <name type="scientific">Cytospora mali</name>
    <name type="common">Apple Valsa canker fungus</name>
    <name type="synonym">Valsa mali</name>
    <dbReference type="NCBI Taxonomy" id="578113"/>
    <lineage>
        <taxon>Eukaryota</taxon>
        <taxon>Fungi</taxon>
        <taxon>Dikarya</taxon>
        <taxon>Ascomycota</taxon>
        <taxon>Pezizomycotina</taxon>
        <taxon>Sordariomycetes</taxon>
        <taxon>Sordariomycetidae</taxon>
        <taxon>Diaporthales</taxon>
        <taxon>Cytosporaceae</taxon>
        <taxon>Cytospora</taxon>
    </lineage>
</organism>
<dbReference type="Proteomes" id="UP000078559">
    <property type="component" value="Chromosome 10"/>
</dbReference>
<evidence type="ECO:0000259" key="5">
    <source>
        <dbReference type="Pfam" id="PF02558"/>
    </source>
</evidence>
<keyword evidence="2" id="KW-0521">NADP</keyword>
<keyword evidence="8" id="KW-1185">Reference proteome</keyword>
<dbReference type="PANTHER" id="PTHR43765:SF2">
    <property type="entry name" value="2-DEHYDROPANTOATE 2-REDUCTASE"/>
    <property type="match status" value="1"/>
</dbReference>
<dbReference type="OrthoDB" id="73846at2759"/>
<dbReference type="SMR" id="A0A194WA55"/>
<feature type="region of interest" description="Disordered" evidence="4">
    <location>
        <begin position="16"/>
        <end position="41"/>
    </location>
</feature>
<evidence type="ECO:0000256" key="1">
    <source>
        <dbReference type="ARBA" id="ARBA00007870"/>
    </source>
</evidence>
<dbReference type="EMBL" id="CM003107">
    <property type="protein sequence ID" value="KUI73334.1"/>
    <property type="molecule type" value="Genomic_DNA"/>
</dbReference>
<dbReference type="InterPro" id="IPR008927">
    <property type="entry name" value="6-PGluconate_DH-like_C_sf"/>
</dbReference>
<dbReference type="InterPro" id="IPR013332">
    <property type="entry name" value="KPR_N"/>
</dbReference>
<comment type="similarity">
    <text evidence="1">Belongs to the ketopantoate reductase family.</text>
</comment>
<dbReference type="SUPFAM" id="SSF48179">
    <property type="entry name" value="6-phosphogluconate dehydrogenase C-terminal domain-like"/>
    <property type="match status" value="1"/>
</dbReference>
<dbReference type="Gene3D" id="1.10.1040.10">
    <property type="entry name" value="N-(1-d-carboxylethyl)-l-norvaline Dehydrogenase, domain 2"/>
    <property type="match status" value="1"/>
</dbReference>
<keyword evidence="3" id="KW-0560">Oxidoreductase</keyword>
<sequence length="539" mass="61336">MSPCYNIFFEALLLPTETRDPTEPSSAKPESSPGSPAWEAPGPKRIVLYRKDYLPRSRVFARIPHRHTAWSYGSIVAGRGARASRRSYSAEQAATTEQPPRPQPKKASYNHLSERPYLQRLLEQVEEDPLHKIDQAADKKYYPIGLPYTTAYTSDRRRGRDREEEAPETGGQVHILGYDPRAYFMAHQLGSYKYLDPVKLLIHKRVVMNSWRHEGEGVTLWKGTERSMLRGRAEAEWIGRGFNQPSNEHIQQLVVTLPCGVTKPALQNIIHRIDNRTTICFIQDGLGVIEQLNNTLFVDPTTRPNYILGHSTASLGYNKKQFFSAILKKTGKLYLHSVERGIDLQPMFKMYPSVQNRRTSTQFLRTLVTTPGLNAGGFGLENFLMKKLPAMVFSAIIEPMAIVLDTSYDQVLLNERAILLADELLEELFNVIMSLPELTNSSKVVEHCGVDALRKETLDRLVQKGVSNSLMLTRVRAGQWVDIDYLNGYFIRRGKDLGIKTPQNEMVVDVVKARIEQRKKDMKGLIPFEESIDPNQYSF</sequence>
<evidence type="ECO:0000259" key="6">
    <source>
        <dbReference type="Pfam" id="PF08546"/>
    </source>
</evidence>
<dbReference type="AlphaFoldDB" id="A0A194WA55"/>
<feature type="domain" description="Ketopantoate reductase C-terminal" evidence="6">
    <location>
        <begin position="386"/>
        <end position="513"/>
    </location>
</feature>
<evidence type="ECO:0000313" key="7">
    <source>
        <dbReference type="EMBL" id="KUI73334.1"/>
    </source>
</evidence>
<feature type="region of interest" description="Disordered" evidence="4">
    <location>
        <begin position="83"/>
        <end position="109"/>
    </location>
</feature>
<evidence type="ECO:0000256" key="2">
    <source>
        <dbReference type="ARBA" id="ARBA00022857"/>
    </source>
</evidence>
<dbReference type="PANTHER" id="PTHR43765">
    <property type="entry name" value="2-DEHYDROPANTOATE 2-REDUCTASE-RELATED"/>
    <property type="match status" value="1"/>
</dbReference>
<dbReference type="Pfam" id="PF08546">
    <property type="entry name" value="ApbA_C"/>
    <property type="match status" value="1"/>
</dbReference>
<name>A0A194WA55_CYTMA</name>
<accession>A0A194WA55</accession>
<dbReference type="InterPro" id="IPR013328">
    <property type="entry name" value="6PGD_dom2"/>
</dbReference>
<evidence type="ECO:0000313" key="8">
    <source>
        <dbReference type="Proteomes" id="UP000078559"/>
    </source>
</evidence>
<dbReference type="GO" id="GO:0005739">
    <property type="term" value="C:mitochondrion"/>
    <property type="evidence" value="ECO:0007669"/>
    <property type="project" value="TreeGrafter"/>
</dbReference>
<proteinExistence type="inferred from homology"/>
<evidence type="ECO:0000256" key="3">
    <source>
        <dbReference type="ARBA" id="ARBA00023002"/>
    </source>
</evidence>
<feature type="compositionally biased region" description="Low complexity" evidence="4">
    <location>
        <begin position="83"/>
        <end position="94"/>
    </location>
</feature>
<dbReference type="Pfam" id="PF02558">
    <property type="entry name" value="ApbA"/>
    <property type="match status" value="1"/>
</dbReference>
<dbReference type="GO" id="GO:0008677">
    <property type="term" value="F:2-dehydropantoate 2-reductase activity"/>
    <property type="evidence" value="ECO:0007669"/>
    <property type="project" value="TreeGrafter"/>
</dbReference>
<evidence type="ECO:0000256" key="4">
    <source>
        <dbReference type="SAM" id="MobiDB-lite"/>
    </source>
</evidence>
<gene>
    <name evidence="7" type="ORF">VM1G_08861</name>
</gene>
<protein>
    <submittedName>
        <fullName evidence="7">2-dehydropantoate 2-reductase</fullName>
    </submittedName>
</protein>
<feature type="compositionally biased region" description="Polar residues" evidence="4">
    <location>
        <begin position="23"/>
        <end position="34"/>
    </location>
</feature>
<dbReference type="GO" id="GO:0050661">
    <property type="term" value="F:NADP binding"/>
    <property type="evidence" value="ECO:0007669"/>
    <property type="project" value="TreeGrafter"/>
</dbReference>
<reference evidence="7" key="1">
    <citation type="submission" date="2014-12" db="EMBL/GenBank/DDBJ databases">
        <title>Genome Sequence of Valsa Canker Pathogens Uncovers a Specific Adaption of Colonization on Woody Bark.</title>
        <authorList>
            <person name="Yin Z."/>
            <person name="Liu H."/>
            <person name="Gao X."/>
            <person name="Li Z."/>
            <person name="Song N."/>
            <person name="Ke X."/>
            <person name="Dai Q."/>
            <person name="Wu Y."/>
            <person name="Sun Y."/>
            <person name="Xu J.-R."/>
            <person name="Kang Z.K."/>
            <person name="Wang L."/>
            <person name="Huang L."/>
        </authorList>
    </citation>
    <scope>NUCLEOTIDE SEQUENCE [LARGE SCALE GENOMIC DNA]</scope>
    <source>
        <strain evidence="7">03-8</strain>
    </source>
</reference>